<proteinExistence type="predicted"/>
<reference evidence="4" key="1">
    <citation type="journal article" date="2015" name="Proc. Natl. Acad. Sci. U.S.A.">
        <title>Genome sequence of the Asian Tiger mosquito, Aedes albopictus, reveals insights into its biology, genetics, and evolution.</title>
        <authorList>
            <person name="Chen X.G."/>
            <person name="Jiang X."/>
            <person name="Gu J."/>
            <person name="Xu M."/>
            <person name="Wu Y."/>
            <person name="Deng Y."/>
            <person name="Zhang C."/>
            <person name="Bonizzoni M."/>
            <person name="Dermauw W."/>
            <person name="Vontas J."/>
            <person name="Armbruster P."/>
            <person name="Huang X."/>
            <person name="Yang Y."/>
            <person name="Zhang H."/>
            <person name="He W."/>
            <person name="Peng H."/>
            <person name="Liu Y."/>
            <person name="Wu K."/>
            <person name="Chen J."/>
            <person name="Lirakis M."/>
            <person name="Topalis P."/>
            <person name="Van Leeuwen T."/>
            <person name="Hall A.B."/>
            <person name="Jiang X."/>
            <person name="Thorpe C."/>
            <person name="Mueller R.L."/>
            <person name="Sun C."/>
            <person name="Waterhouse R.M."/>
            <person name="Yan G."/>
            <person name="Tu Z.J."/>
            <person name="Fang X."/>
            <person name="James A.A."/>
        </authorList>
    </citation>
    <scope>NUCLEOTIDE SEQUENCE [LARGE SCALE GENOMIC DNA]</scope>
    <source>
        <strain evidence="4">Foshan</strain>
    </source>
</reference>
<feature type="compositionally biased region" description="Polar residues" evidence="1">
    <location>
        <begin position="91"/>
        <end position="102"/>
    </location>
</feature>
<feature type="transmembrane region" description="Helical" evidence="2">
    <location>
        <begin position="43"/>
        <end position="66"/>
    </location>
</feature>
<feature type="region of interest" description="Disordered" evidence="1">
    <location>
        <begin position="1"/>
        <end position="24"/>
    </location>
</feature>
<name>A0ABM2A1S1_AEDAL</name>
<evidence type="ECO:0000313" key="4">
    <source>
        <dbReference type="Proteomes" id="UP000069940"/>
    </source>
</evidence>
<feature type="compositionally biased region" description="Low complexity" evidence="1">
    <location>
        <begin position="76"/>
        <end position="90"/>
    </location>
</feature>
<dbReference type="EnsemblMetazoa" id="AALFPA23_023654.R35204">
    <property type="protein sequence ID" value="AALFPA23_023654.P35204"/>
    <property type="gene ID" value="AALFPA23_023654"/>
</dbReference>
<reference evidence="3" key="2">
    <citation type="submission" date="2025-05" db="UniProtKB">
        <authorList>
            <consortium name="EnsemblMetazoa"/>
        </authorList>
    </citation>
    <scope>IDENTIFICATION</scope>
    <source>
        <strain evidence="3">Foshan</strain>
    </source>
</reference>
<organism evidence="3 4">
    <name type="scientific">Aedes albopictus</name>
    <name type="common">Asian tiger mosquito</name>
    <name type="synonym">Stegomyia albopicta</name>
    <dbReference type="NCBI Taxonomy" id="7160"/>
    <lineage>
        <taxon>Eukaryota</taxon>
        <taxon>Metazoa</taxon>
        <taxon>Ecdysozoa</taxon>
        <taxon>Arthropoda</taxon>
        <taxon>Hexapoda</taxon>
        <taxon>Insecta</taxon>
        <taxon>Pterygota</taxon>
        <taxon>Neoptera</taxon>
        <taxon>Endopterygota</taxon>
        <taxon>Diptera</taxon>
        <taxon>Nematocera</taxon>
        <taxon>Culicoidea</taxon>
        <taxon>Culicidae</taxon>
        <taxon>Culicinae</taxon>
        <taxon>Aedini</taxon>
        <taxon>Aedes</taxon>
        <taxon>Stegomyia</taxon>
    </lineage>
</organism>
<protein>
    <submittedName>
        <fullName evidence="3">Uncharacterized protein</fullName>
    </submittedName>
</protein>
<keyword evidence="2" id="KW-0472">Membrane</keyword>
<dbReference type="RefSeq" id="XP_019538903.3">
    <property type="nucleotide sequence ID" value="XM_019683358.3"/>
</dbReference>
<keyword evidence="2" id="KW-0812">Transmembrane</keyword>
<evidence type="ECO:0000256" key="1">
    <source>
        <dbReference type="SAM" id="MobiDB-lite"/>
    </source>
</evidence>
<dbReference type="GeneID" id="109409856"/>
<keyword evidence="4" id="KW-1185">Reference proteome</keyword>
<dbReference type="Proteomes" id="UP000069940">
    <property type="component" value="Unassembled WGS sequence"/>
</dbReference>
<feature type="compositionally biased region" description="Acidic residues" evidence="1">
    <location>
        <begin position="106"/>
        <end position="128"/>
    </location>
</feature>
<keyword evidence="2" id="KW-1133">Transmembrane helix</keyword>
<feature type="region of interest" description="Disordered" evidence="1">
    <location>
        <begin position="66"/>
        <end position="178"/>
    </location>
</feature>
<feature type="compositionally biased region" description="Acidic residues" evidence="1">
    <location>
        <begin position="160"/>
        <end position="171"/>
    </location>
</feature>
<accession>A0ABM2A1S1</accession>
<evidence type="ECO:0000313" key="3">
    <source>
        <dbReference type="EnsemblMetazoa" id="AALFPA23_023654.P35204"/>
    </source>
</evidence>
<sequence length="178" mass="19028">MVTIKNDIESSSGQFIPTSAHPVKDVNLKRQEGEQPRRRSYRCVTIVSVAVLVLMGLGVGSVLHFGKALNRGPRPTTTTTTTTTTTSTTTAQPVEPSTSPPTFTDPYDDDGPETAVDPTDDDEFDIDGPEVSVVVSATSDDHGTKVTTSWGRLFSSDEGSGSDDYYDEDASGDYGMVL</sequence>
<evidence type="ECO:0000256" key="2">
    <source>
        <dbReference type="SAM" id="Phobius"/>
    </source>
</evidence>